<dbReference type="RefSeq" id="WP_200787625.1">
    <property type="nucleotide sequence ID" value="NZ_JAEDAO010000001.1"/>
</dbReference>
<gene>
    <name evidence="1" type="ORF">I8E28_08885</name>
</gene>
<accession>A0A934PY61</accession>
<sequence length="118" mass="12719">MHLDYLLFDSTDEPGGSCSFDALASVLPARMPALCEEIAAVLGWAHRSFGAPSAFEDADGWDFHLQGSGEHDEPLQMDYDFARNRVVMPPPRGRVTIALTVSGSPAFASAFSEAFAEP</sequence>
<comment type="caution">
    <text evidence="1">The sequence shown here is derived from an EMBL/GenBank/DDBJ whole genome shotgun (WGS) entry which is preliminary data.</text>
</comment>
<keyword evidence="2" id="KW-1185">Reference proteome</keyword>
<name>A0A934PY61_9BURK</name>
<reference evidence="1" key="1">
    <citation type="submission" date="2020-12" db="EMBL/GenBank/DDBJ databases">
        <title>Ramlibacter sp. nov., isolated from a freshwater alga, Cryptomonas.</title>
        <authorList>
            <person name="Kim H.M."/>
            <person name="Jeon C.O."/>
        </authorList>
    </citation>
    <scope>NUCLEOTIDE SEQUENCE</scope>
    <source>
        <strain evidence="1">CrO1</strain>
    </source>
</reference>
<dbReference type="AlphaFoldDB" id="A0A934PY61"/>
<proteinExistence type="predicted"/>
<dbReference type="EMBL" id="JAEDAO010000001">
    <property type="protein sequence ID" value="MBK0392705.1"/>
    <property type="molecule type" value="Genomic_DNA"/>
</dbReference>
<organism evidence="1 2">
    <name type="scientific">Ramlibacter algicola</name>
    <dbReference type="NCBI Taxonomy" id="2795217"/>
    <lineage>
        <taxon>Bacteria</taxon>
        <taxon>Pseudomonadati</taxon>
        <taxon>Pseudomonadota</taxon>
        <taxon>Betaproteobacteria</taxon>
        <taxon>Burkholderiales</taxon>
        <taxon>Comamonadaceae</taxon>
        <taxon>Ramlibacter</taxon>
    </lineage>
</organism>
<evidence type="ECO:0000313" key="1">
    <source>
        <dbReference type="EMBL" id="MBK0392705.1"/>
    </source>
</evidence>
<evidence type="ECO:0000313" key="2">
    <source>
        <dbReference type="Proteomes" id="UP000617041"/>
    </source>
</evidence>
<dbReference type="Proteomes" id="UP000617041">
    <property type="component" value="Unassembled WGS sequence"/>
</dbReference>
<protein>
    <submittedName>
        <fullName evidence="1">Uncharacterized protein</fullName>
    </submittedName>
</protein>